<dbReference type="InterPro" id="IPR013815">
    <property type="entry name" value="ATP_grasp_subdomain_1"/>
</dbReference>
<dbReference type="GO" id="GO:0016301">
    <property type="term" value="F:kinase activity"/>
    <property type="evidence" value="ECO:0007669"/>
    <property type="project" value="InterPro"/>
</dbReference>
<gene>
    <name evidence="5" type="ORF">X975_03459</name>
</gene>
<evidence type="ECO:0000256" key="1">
    <source>
        <dbReference type="ARBA" id="ARBA00007837"/>
    </source>
</evidence>
<dbReference type="Pfam" id="PF01326">
    <property type="entry name" value="PPDK_N"/>
    <property type="match status" value="1"/>
</dbReference>
<dbReference type="OrthoDB" id="6123450at2759"/>
<sequence length="1327" mass="149572">MFDFISFSSFCLVGVSTLLIYFLWFIIDKGYLYWKIYLISLACIHFSKAKLQRRLPEYKNLKSNKLSPVEIGFIPSDVEYEIENPCRKKMKHSDGVHFFGTDSEGNIIDVCINKIQENMITVWVFLRLSNGELYKLPYDCDTRKPYIDNEYLFHSSGLQIRCLTPLRKWRISFNGLLQKLQKQQSEKEEELELTHVRFSFVWLAMSVVEDLSTDFSAKDLAESIANASRDITAEDISCFTSMQNRYEQWGQLMGTLNIKGKEEKELYLWSIRTRIIDTPLWHKDTSVAKCYIYFKDGLPLKIETISVKDFVSNYTSGYSIDGFNKRCHISNCNISLNCLERKESNLEFSFQLRGEERKCAIQFTGEEAEFYIGPNLENSLLIIPFHATMNNCEGGFGILHLSVKRKDSLVYPLQYPPIILKDRGLSNRSEKFILSLTDEECKSSQIAGGKGCSLALMKELSKKEPVFVVPKGFVITTAAFENHIKTHNILSYAIQHLYDVSCEKTSEDLKDACEKCVEEFNSLKLSDSLKEELENILLGAFGSLDDRRFSVRSSACGEDSEDLSAAGQMLTVLGIRGINNIADAIIKCWSSKFSYEAVQYARQNGQSIREPMALVIQEMVPADFSGVLFTVNPVTGDPSHPYITANYGLGETVVSSLAEPDTIILRRKANSTVSIFEKIIGSKQTQVFMKVGDGVEHKNLTNQSEVACLSDEWAEKIGNVGLLVERCFCGPRDIEWAVHKNNLFLLQARPITTLHTETDFELMHDQDTPIKSVNEYWTRANTGEVFLGASSPLAISLVVGGMDIYAHRDHILRNKGEFCPYFLHVLPVTHKQVTLNLVDTLFASNEKEISTNQRAFEVGLFGRIIGNEAMHKVGVKKYGYKAMKRKFFEPIFIFWISMKISKMIRDVDQKMNSEFPSITSSTAADVLNEILNRVNFTAEVFGVHRLTSFLSPFYNLILMRILAKGTSEWGSELYAEFANLLSSCSDVESADVPRSLQDLATAIAKEHGMTFSALPVNTAYNVLKNDKGPAGKLFEAFLSKHGHRCVKEFDLYSESWGMNPESLIPTLQNLVNSPNILNIQEKKEISVHEAIAKLKLPLSNTYKLILKWVLPLSRKAVGDREKSKSMVIKTVDWMRKSCHQLGRLMVQEGLLPDSQLVFFLTSDEIRELIILRKPGLVTKAIRRKRLHPKLDSLQFPEIIEGIPKPIEQEQENLSKYSESFTLTGTPVCQGRVKAKARVVLSLKEASTIQNGDILITNATDIGWSPYFPLLSGVVTVLGGLISHGAVVAREYGLPCVVGVQKATTAFKSGDTIILDGTSGTVTKVIEC</sequence>
<dbReference type="Pfam" id="PF00391">
    <property type="entry name" value="PEP-utilizers"/>
    <property type="match status" value="1"/>
</dbReference>
<keyword evidence="2" id="KW-0812">Transmembrane</keyword>
<feature type="domain" description="Pyruvate phosphate dikinase AMP/ATP-binding" evidence="4">
    <location>
        <begin position="445"/>
        <end position="761"/>
    </location>
</feature>
<dbReference type="InterPro" id="IPR036637">
    <property type="entry name" value="Phosphohistidine_dom_sf"/>
</dbReference>
<proteinExistence type="inferred from homology"/>
<dbReference type="SUPFAM" id="SSF52009">
    <property type="entry name" value="Phosphohistidine domain"/>
    <property type="match status" value="1"/>
</dbReference>
<dbReference type="SUPFAM" id="SSF56059">
    <property type="entry name" value="Glutathione synthetase ATP-binding domain-like"/>
    <property type="match status" value="1"/>
</dbReference>
<keyword evidence="5" id="KW-0670">Pyruvate</keyword>
<organism evidence="5 6">
    <name type="scientific">Stegodyphus mimosarum</name>
    <name type="common">African social velvet spider</name>
    <dbReference type="NCBI Taxonomy" id="407821"/>
    <lineage>
        <taxon>Eukaryota</taxon>
        <taxon>Metazoa</taxon>
        <taxon>Ecdysozoa</taxon>
        <taxon>Arthropoda</taxon>
        <taxon>Chelicerata</taxon>
        <taxon>Arachnida</taxon>
        <taxon>Araneae</taxon>
        <taxon>Araneomorphae</taxon>
        <taxon>Entelegynae</taxon>
        <taxon>Eresoidea</taxon>
        <taxon>Eresidae</taxon>
        <taxon>Stegodyphus</taxon>
    </lineage>
</organism>
<feature type="domain" description="PEP-utilising enzyme mobile" evidence="3">
    <location>
        <begin position="1248"/>
        <end position="1319"/>
    </location>
</feature>
<protein>
    <submittedName>
        <fullName evidence="5">Putative phosphoenolpyruvate synthase</fullName>
    </submittedName>
</protein>
<keyword evidence="2" id="KW-0472">Membrane</keyword>
<feature type="transmembrane region" description="Helical" evidence="2">
    <location>
        <begin position="7"/>
        <end position="27"/>
    </location>
</feature>
<keyword evidence="2" id="KW-1133">Transmembrane helix</keyword>
<feature type="non-terminal residue" evidence="5">
    <location>
        <position position="1327"/>
    </location>
</feature>
<dbReference type="OMA" id="YSESWGM"/>
<keyword evidence="6" id="KW-1185">Reference proteome</keyword>
<dbReference type="PANTHER" id="PTHR43615:SF1">
    <property type="entry name" value="PPDK_N DOMAIN-CONTAINING PROTEIN"/>
    <property type="match status" value="1"/>
</dbReference>
<dbReference type="PANTHER" id="PTHR43615">
    <property type="entry name" value="PHOSPHOENOLPYRUVATE SYNTHASE-RELATED"/>
    <property type="match status" value="1"/>
</dbReference>
<name>A0A087TNZ3_STEMI</name>
<dbReference type="Gene3D" id="3.30.1490.20">
    <property type="entry name" value="ATP-grasp fold, A domain"/>
    <property type="match status" value="1"/>
</dbReference>
<dbReference type="EMBL" id="KK116106">
    <property type="protein sequence ID" value="KFM66832.1"/>
    <property type="molecule type" value="Genomic_DNA"/>
</dbReference>
<dbReference type="Gene3D" id="3.30.470.20">
    <property type="entry name" value="ATP-grasp fold, B domain"/>
    <property type="match status" value="1"/>
</dbReference>
<accession>A0A087TNZ3</accession>
<dbReference type="Gene3D" id="3.50.30.10">
    <property type="entry name" value="Phosphohistidine domain"/>
    <property type="match status" value="1"/>
</dbReference>
<dbReference type="Proteomes" id="UP000054359">
    <property type="component" value="Unassembled WGS sequence"/>
</dbReference>
<evidence type="ECO:0000256" key="2">
    <source>
        <dbReference type="SAM" id="Phobius"/>
    </source>
</evidence>
<dbReference type="InterPro" id="IPR008279">
    <property type="entry name" value="PEP-util_enz_mobile_dom"/>
</dbReference>
<evidence type="ECO:0000313" key="6">
    <source>
        <dbReference type="Proteomes" id="UP000054359"/>
    </source>
</evidence>
<dbReference type="GO" id="GO:0005524">
    <property type="term" value="F:ATP binding"/>
    <property type="evidence" value="ECO:0007669"/>
    <property type="project" value="InterPro"/>
</dbReference>
<reference evidence="5 6" key="1">
    <citation type="submission" date="2013-11" db="EMBL/GenBank/DDBJ databases">
        <title>Genome sequencing of Stegodyphus mimosarum.</title>
        <authorList>
            <person name="Bechsgaard J."/>
        </authorList>
    </citation>
    <scope>NUCLEOTIDE SEQUENCE [LARGE SCALE GENOMIC DNA]</scope>
</reference>
<dbReference type="InterPro" id="IPR002192">
    <property type="entry name" value="PPDK_AMP/ATP-bd"/>
</dbReference>
<dbReference type="InterPro" id="IPR051549">
    <property type="entry name" value="PEP_Utilizing_Enz"/>
</dbReference>
<comment type="similarity">
    <text evidence="1">Belongs to the PEP-utilizing enzyme family.</text>
</comment>
<dbReference type="STRING" id="407821.A0A087TNZ3"/>
<evidence type="ECO:0000313" key="5">
    <source>
        <dbReference type="EMBL" id="KFM66832.1"/>
    </source>
</evidence>
<evidence type="ECO:0000259" key="4">
    <source>
        <dbReference type="Pfam" id="PF01326"/>
    </source>
</evidence>
<evidence type="ECO:0000259" key="3">
    <source>
        <dbReference type="Pfam" id="PF00391"/>
    </source>
</evidence>